<evidence type="ECO:0000313" key="1">
    <source>
        <dbReference type="EMBL" id="GGX16737.1"/>
    </source>
</evidence>
<dbReference type="AlphaFoldDB" id="A0A918JVC6"/>
<dbReference type="EMBL" id="BMWS01000010">
    <property type="protein sequence ID" value="GGX16737.1"/>
    <property type="molecule type" value="Genomic_DNA"/>
</dbReference>
<reference evidence="1 2" key="1">
    <citation type="journal article" date="2014" name="Int. J. Syst. Evol. Microbiol.">
        <title>Complete genome sequence of Corynebacterium casei LMG S-19264T (=DSM 44701T), isolated from a smear-ripened cheese.</title>
        <authorList>
            <consortium name="US DOE Joint Genome Institute (JGI-PGF)"/>
            <person name="Walter F."/>
            <person name="Albersmeier A."/>
            <person name="Kalinowski J."/>
            <person name="Ruckert C."/>
        </authorList>
    </citation>
    <scope>NUCLEOTIDE SEQUENCE [LARGE SCALE GENOMIC DNA]</scope>
    <source>
        <strain evidence="1 2">KCTC 12285</strain>
    </source>
</reference>
<proteinExistence type="predicted"/>
<sequence>MDNEEIVKGNLKKLKYEKGLIEEVKIKDLNDKKVKIKPNNIAFMYLPPSGLAKLANFNDFITDADQWNNDDLDQNLFKSGYAYFEKSDVRVKKKTKALMVQLVNPSFCEKIKVFQDPYAKKTASIGIGPLKAGGISKSYYVKKGTEVAIRLKKKNYEEEFKMFFGDCPTLIEKYGAKPKWSEFAKHIYEYTKECK</sequence>
<accession>A0A918JVC6</accession>
<name>A0A918JVC6_9FLAO</name>
<comment type="caution">
    <text evidence="1">The sequence shown here is derived from an EMBL/GenBank/DDBJ whole genome shotgun (WGS) entry which is preliminary data.</text>
</comment>
<gene>
    <name evidence="1" type="ORF">GCM10007384_17800</name>
</gene>
<dbReference type="Proteomes" id="UP000601108">
    <property type="component" value="Unassembled WGS sequence"/>
</dbReference>
<evidence type="ECO:0000313" key="2">
    <source>
        <dbReference type="Proteomes" id="UP000601108"/>
    </source>
</evidence>
<protein>
    <submittedName>
        <fullName evidence="1">Uncharacterized protein</fullName>
    </submittedName>
</protein>
<keyword evidence="2" id="KW-1185">Reference proteome</keyword>
<organism evidence="1 2">
    <name type="scientific">Aquimarina muelleri</name>
    <dbReference type="NCBI Taxonomy" id="279356"/>
    <lineage>
        <taxon>Bacteria</taxon>
        <taxon>Pseudomonadati</taxon>
        <taxon>Bacteroidota</taxon>
        <taxon>Flavobacteriia</taxon>
        <taxon>Flavobacteriales</taxon>
        <taxon>Flavobacteriaceae</taxon>
        <taxon>Aquimarina</taxon>
    </lineage>
</organism>